<dbReference type="EMBL" id="UINC01226105">
    <property type="protein sequence ID" value="SVE56449.1"/>
    <property type="molecule type" value="Genomic_DNA"/>
</dbReference>
<accession>A0A383EIJ8</accession>
<dbReference type="AlphaFoldDB" id="A0A383EIJ8"/>
<dbReference type="InterPro" id="IPR011652">
    <property type="entry name" value="MORN_2"/>
</dbReference>
<gene>
    <name evidence="1" type="ORF">METZ01_LOCUS509303</name>
</gene>
<reference evidence="1" key="1">
    <citation type="submission" date="2018-05" db="EMBL/GenBank/DDBJ databases">
        <authorList>
            <person name="Lanie J.A."/>
            <person name="Ng W.-L."/>
            <person name="Kazmierczak K.M."/>
            <person name="Andrzejewski T.M."/>
            <person name="Davidsen T.M."/>
            <person name="Wayne K.J."/>
            <person name="Tettelin H."/>
            <person name="Glass J.I."/>
            <person name="Rusch D."/>
            <person name="Podicherti R."/>
            <person name="Tsui H.-C.T."/>
            <person name="Winkler M.E."/>
        </authorList>
    </citation>
    <scope>NUCLEOTIDE SEQUENCE</scope>
</reference>
<dbReference type="Gene3D" id="2.20.110.10">
    <property type="entry name" value="Histone H3 K4-specific methyltransferase SET7/9 N-terminal domain"/>
    <property type="match status" value="1"/>
</dbReference>
<proteinExistence type="predicted"/>
<sequence length="115" mass="13209">MKKLLLIVLLLSIGYSQNLIPVIETYYDGNIKSITYHKKTRSGIKKVKEEGYYEDGQKKFEGVIKNGDSTGIWIFWYENGQKSSEVTFKDGKQDGLVTAWYYNGKKSYEGTFKNG</sequence>
<organism evidence="1">
    <name type="scientific">marine metagenome</name>
    <dbReference type="NCBI Taxonomy" id="408172"/>
    <lineage>
        <taxon>unclassified sequences</taxon>
        <taxon>metagenomes</taxon>
        <taxon>ecological metagenomes</taxon>
    </lineage>
</organism>
<feature type="non-terminal residue" evidence="1">
    <location>
        <position position="115"/>
    </location>
</feature>
<dbReference type="SUPFAM" id="SSF82185">
    <property type="entry name" value="Histone H3 K4-specific methyltransferase SET7/9 N-terminal domain"/>
    <property type="match status" value="1"/>
</dbReference>
<evidence type="ECO:0000313" key="1">
    <source>
        <dbReference type="EMBL" id="SVE56449.1"/>
    </source>
</evidence>
<protein>
    <recommendedName>
        <fullName evidence="2">Toxin-antitoxin system YwqK family antitoxin</fullName>
    </recommendedName>
</protein>
<evidence type="ECO:0008006" key="2">
    <source>
        <dbReference type="Google" id="ProtNLM"/>
    </source>
</evidence>
<dbReference type="Pfam" id="PF07661">
    <property type="entry name" value="MORN_2"/>
    <property type="match status" value="2"/>
</dbReference>
<name>A0A383EIJ8_9ZZZZ</name>